<evidence type="ECO:0000313" key="2">
    <source>
        <dbReference type="EMBL" id="ONI33579.1"/>
    </source>
</evidence>
<dbReference type="Gramene" id="ONI33579">
    <property type="protein sequence ID" value="ONI33579"/>
    <property type="gene ID" value="PRUPE_1G433900"/>
</dbReference>
<sequence>MTNGPLFDLSLSLSLCMIFIIFIISDWMVLQFCGSTNWTNQTVKEHLVHLFGFQVWCVFIFKMVATFSLLKEKGVEKKDFGPAETEQT</sequence>
<dbReference type="Proteomes" id="UP000006882">
    <property type="component" value="Chromosome G1"/>
</dbReference>
<keyword evidence="1" id="KW-0812">Transmembrane</keyword>
<dbReference type="EMBL" id="CM007651">
    <property type="protein sequence ID" value="ONI33579.1"/>
    <property type="molecule type" value="Genomic_DNA"/>
</dbReference>
<reference evidence="2 3" key="1">
    <citation type="journal article" date="2013" name="Nat. Genet.">
        <title>The high-quality draft genome of peach (Prunus persica) identifies unique patterns of genetic diversity, domestication and genome evolution.</title>
        <authorList>
            <consortium name="International Peach Genome Initiative"/>
            <person name="Verde I."/>
            <person name="Abbott A.G."/>
            <person name="Scalabrin S."/>
            <person name="Jung S."/>
            <person name="Shu S."/>
            <person name="Marroni F."/>
            <person name="Zhebentyayeva T."/>
            <person name="Dettori M.T."/>
            <person name="Grimwood J."/>
            <person name="Cattonaro F."/>
            <person name="Zuccolo A."/>
            <person name="Rossini L."/>
            <person name="Jenkins J."/>
            <person name="Vendramin E."/>
            <person name="Meisel L.A."/>
            <person name="Decroocq V."/>
            <person name="Sosinski B."/>
            <person name="Prochnik S."/>
            <person name="Mitros T."/>
            <person name="Policriti A."/>
            <person name="Cipriani G."/>
            <person name="Dondini L."/>
            <person name="Ficklin S."/>
            <person name="Goodstein D.M."/>
            <person name="Xuan P."/>
            <person name="Del Fabbro C."/>
            <person name="Aramini V."/>
            <person name="Copetti D."/>
            <person name="Gonzalez S."/>
            <person name="Horner D.S."/>
            <person name="Falchi R."/>
            <person name="Lucas S."/>
            <person name="Mica E."/>
            <person name="Maldonado J."/>
            <person name="Lazzari B."/>
            <person name="Bielenberg D."/>
            <person name="Pirona R."/>
            <person name="Miculan M."/>
            <person name="Barakat A."/>
            <person name="Testolin R."/>
            <person name="Stella A."/>
            <person name="Tartarini S."/>
            <person name="Tonutti P."/>
            <person name="Arus P."/>
            <person name="Orellana A."/>
            <person name="Wells C."/>
            <person name="Main D."/>
            <person name="Vizzotto G."/>
            <person name="Silva H."/>
            <person name="Salamini F."/>
            <person name="Schmutz J."/>
            <person name="Morgante M."/>
            <person name="Rokhsar D.S."/>
        </authorList>
    </citation>
    <scope>NUCLEOTIDE SEQUENCE [LARGE SCALE GENOMIC DNA]</scope>
    <source>
        <strain evidence="3">cv. Nemared</strain>
    </source>
</reference>
<evidence type="ECO:0000313" key="3">
    <source>
        <dbReference type="Proteomes" id="UP000006882"/>
    </source>
</evidence>
<gene>
    <name evidence="2" type="ORF">PRUPE_1G433900</name>
</gene>
<feature type="transmembrane region" description="Helical" evidence="1">
    <location>
        <begin position="12"/>
        <end position="30"/>
    </location>
</feature>
<accession>A0A251RC33</accession>
<organism evidence="2 3">
    <name type="scientific">Prunus persica</name>
    <name type="common">Peach</name>
    <name type="synonym">Amygdalus persica</name>
    <dbReference type="NCBI Taxonomy" id="3760"/>
    <lineage>
        <taxon>Eukaryota</taxon>
        <taxon>Viridiplantae</taxon>
        <taxon>Streptophyta</taxon>
        <taxon>Embryophyta</taxon>
        <taxon>Tracheophyta</taxon>
        <taxon>Spermatophyta</taxon>
        <taxon>Magnoliopsida</taxon>
        <taxon>eudicotyledons</taxon>
        <taxon>Gunneridae</taxon>
        <taxon>Pentapetalae</taxon>
        <taxon>rosids</taxon>
        <taxon>fabids</taxon>
        <taxon>Rosales</taxon>
        <taxon>Rosaceae</taxon>
        <taxon>Amygdaloideae</taxon>
        <taxon>Amygdaleae</taxon>
        <taxon>Prunus</taxon>
    </lineage>
</organism>
<evidence type="ECO:0000256" key="1">
    <source>
        <dbReference type="SAM" id="Phobius"/>
    </source>
</evidence>
<dbReference type="AlphaFoldDB" id="A0A251RC33"/>
<keyword evidence="1" id="KW-1133">Transmembrane helix</keyword>
<proteinExistence type="predicted"/>
<protein>
    <submittedName>
        <fullName evidence="2">Uncharacterized protein</fullName>
    </submittedName>
</protein>
<feature type="transmembrane region" description="Helical" evidence="1">
    <location>
        <begin position="50"/>
        <end position="70"/>
    </location>
</feature>
<keyword evidence="3" id="KW-1185">Reference proteome</keyword>
<name>A0A251RC33_PRUPE</name>
<keyword evidence="1" id="KW-0472">Membrane</keyword>